<evidence type="ECO:0000313" key="12">
    <source>
        <dbReference type="EMBL" id="WEA57481.1"/>
    </source>
</evidence>
<dbReference type="AlphaFoldDB" id="A0A0R2H899"/>
<dbReference type="Proteomes" id="UP001214131">
    <property type="component" value="Chromosome"/>
</dbReference>
<dbReference type="GO" id="GO:0006526">
    <property type="term" value="P:L-arginine biosynthetic process"/>
    <property type="evidence" value="ECO:0007669"/>
    <property type="project" value="UniProtKB-UniPathway"/>
</dbReference>
<dbReference type="EMBL" id="JADOFV010000001">
    <property type="protein sequence ID" value="MBF7126672.1"/>
    <property type="molecule type" value="Genomic_DNA"/>
</dbReference>
<keyword evidence="13" id="KW-1185">Reference proteome</keyword>
<keyword evidence="7" id="KW-0055">Arginine biosynthesis</keyword>
<keyword evidence="5 7" id="KW-0238">DNA-binding</keyword>
<reference evidence="10" key="2">
    <citation type="submission" date="2019-12" db="EMBL/GenBank/DDBJ databases">
        <title>SpeciesPrimer: A bioinformatics pipeline dedicated to the design of qPCR primers for the quantification of bacterial species.</title>
        <authorList>
            <person name="Dreier M."/>
            <person name="Berthoud H."/>
            <person name="Shani N."/>
            <person name="Wechsler D."/>
            <person name="Junier P."/>
        </authorList>
    </citation>
    <scope>NUCLEOTIDE SEQUENCE</scope>
    <source>
        <strain evidence="10">FAM13073</strain>
    </source>
</reference>
<gene>
    <name evidence="7" type="primary">argR</name>
    <name evidence="10" type="ORF">GBO79_00705</name>
    <name evidence="11" type="ORF">ITQ97_02315</name>
    <name evidence="12" type="ORF">PWB86_00930</name>
</gene>
<organism evidence="11 14">
    <name type="scientific">Pediococcus pentosaceus</name>
    <dbReference type="NCBI Taxonomy" id="1255"/>
    <lineage>
        <taxon>Bacteria</taxon>
        <taxon>Bacillati</taxon>
        <taxon>Bacillota</taxon>
        <taxon>Bacilli</taxon>
        <taxon>Lactobacillales</taxon>
        <taxon>Lactobacillaceae</taxon>
        <taxon>Pediococcus</taxon>
    </lineage>
</organism>
<comment type="subcellular location">
    <subcellularLocation>
        <location evidence="1 7">Cytoplasm</location>
    </subcellularLocation>
</comment>
<accession>A0A0R2H899</accession>
<evidence type="ECO:0000259" key="8">
    <source>
        <dbReference type="Pfam" id="PF01316"/>
    </source>
</evidence>
<dbReference type="PANTHER" id="PTHR34471">
    <property type="entry name" value="ARGININE REPRESSOR"/>
    <property type="match status" value="1"/>
</dbReference>
<dbReference type="PRINTS" id="PR01467">
    <property type="entry name" value="ARGREPRESSOR"/>
</dbReference>
<dbReference type="GO" id="GO:0051259">
    <property type="term" value="P:protein complex oligomerization"/>
    <property type="evidence" value="ECO:0007669"/>
    <property type="project" value="InterPro"/>
</dbReference>
<dbReference type="SUPFAM" id="SSF55252">
    <property type="entry name" value="C-terminal domain of arginine repressor"/>
    <property type="match status" value="1"/>
</dbReference>
<dbReference type="GO" id="GO:1900079">
    <property type="term" value="P:regulation of arginine biosynthetic process"/>
    <property type="evidence" value="ECO:0007669"/>
    <property type="project" value="UniProtKB-UniRule"/>
</dbReference>
<evidence type="ECO:0000256" key="6">
    <source>
        <dbReference type="ARBA" id="ARBA00023163"/>
    </source>
</evidence>
<evidence type="ECO:0000313" key="10">
    <source>
        <dbReference type="EMBL" id="KAF0414876.1"/>
    </source>
</evidence>
<evidence type="ECO:0000256" key="5">
    <source>
        <dbReference type="ARBA" id="ARBA00023125"/>
    </source>
</evidence>
<keyword evidence="4 7" id="KW-0805">Transcription regulation</keyword>
<reference evidence="10 13" key="1">
    <citation type="submission" date="2019-10" db="EMBL/GenBank/DDBJ databases">
        <authorList>
            <person name="Irmler S."/>
            <person name="Berthoud H."/>
            <person name="Roetschi A."/>
            <person name="Arias E."/>
            <person name="Shani N."/>
            <person name="Wuethrich D."/>
            <person name="Bruggmann R."/>
        </authorList>
    </citation>
    <scope>NUCLEOTIDE SEQUENCE [LARGE SCALE GENOMIC DNA]</scope>
    <source>
        <strain evidence="10 13">FAM13073</strain>
    </source>
</reference>
<evidence type="ECO:0000256" key="3">
    <source>
        <dbReference type="ARBA" id="ARBA00022490"/>
    </source>
</evidence>
<reference evidence="11" key="4">
    <citation type="submission" date="2020-11" db="EMBL/GenBank/DDBJ databases">
        <title>Antibiotic susceptibility profiles of Pediococcus pentosaceus from various origins and their implications for the safety assessment of strains with food-technology applications.</title>
        <authorList>
            <person name="Shani N."/>
            <person name="Oberhaensli S."/>
            <person name="Arias E."/>
        </authorList>
    </citation>
    <scope>NUCLEOTIDE SEQUENCE</scope>
    <source>
        <strain evidence="11">FAM 19164</strain>
    </source>
</reference>
<evidence type="ECO:0000313" key="14">
    <source>
        <dbReference type="Proteomes" id="UP000743107"/>
    </source>
</evidence>
<proteinExistence type="inferred from homology"/>
<dbReference type="HAMAP" id="MF_00173">
    <property type="entry name" value="Arg_repressor"/>
    <property type="match status" value="1"/>
</dbReference>
<comment type="similarity">
    <text evidence="2 7">Belongs to the ArgR family.</text>
</comment>
<feature type="domain" description="Arginine repressor C-terminal" evidence="9">
    <location>
        <begin position="81"/>
        <end position="146"/>
    </location>
</feature>
<dbReference type="Proteomes" id="UP000472573">
    <property type="component" value="Unassembled WGS sequence"/>
</dbReference>
<dbReference type="Gene3D" id="1.10.10.10">
    <property type="entry name" value="Winged helix-like DNA-binding domain superfamily/Winged helix DNA-binding domain"/>
    <property type="match status" value="1"/>
</dbReference>
<dbReference type="InterPro" id="IPR036390">
    <property type="entry name" value="WH_DNA-bd_sf"/>
</dbReference>
<dbReference type="InterPro" id="IPR001669">
    <property type="entry name" value="Arg_repress"/>
</dbReference>
<dbReference type="EMBL" id="WENB01000001">
    <property type="protein sequence ID" value="KAF0414876.1"/>
    <property type="molecule type" value="Genomic_DNA"/>
</dbReference>
<dbReference type="GO" id="GO:0034618">
    <property type="term" value="F:arginine binding"/>
    <property type="evidence" value="ECO:0007669"/>
    <property type="project" value="InterPro"/>
</dbReference>
<evidence type="ECO:0000259" key="9">
    <source>
        <dbReference type="Pfam" id="PF02863"/>
    </source>
</evidence>
<dbReference type="Pfam" id="PF01316">
    <property type="entry name" value="Arg_repressor"/>
    <property type="match status" value="1"/>
</dbReference>
<keyword evidence="6 7" id="KW-0804">Transcription</keyword>
<reference evidence="12 15" key="5">
    <citation type="submission" date="2023-02" db="EMBL/GenBank/DDBJ databases">
        <title>Comparative genomics and fermentation flavor characterization of five lactic acid bacteria reveal flavor biosynthesis metabolic pathways in fermented muskmelon puree.</title>
        <authorList>
            <person name="Yuan L."/>
            <person name="Li M."/>
            <person name="Xu X."/>
            <person name="Lao F."/>
            <person name="Wu J."/>
        </authorList>
    </citation>
    <scope>NUCLEOTIDE SEQUENCE [LARGE SCALE GENOMIC DNA]</scope>
    <source>
        <strain evidence="12 15">Ca-4</strain>
    </source>
</reference>
<comment type="pathway">
    <text evidence="7">Amino-acid biosynthesis; L-arginine biosynthesis [regulation].</text>
</comment>
<evidence type="ECO:0000313" key="13">
    <source>
        <dbReference type="Proteomes" id="UP000472573"/>
    </source>
</evidence>
<evidence type="ECO:0000256" key="1">
    <source>
        <dbReference type="ARBA" id="ARBA00004496"/>
    </source>
</evidence>
<keyword evidence="3 7" id="KW-0963">Cytoplasm</keyword>
<evidence type="ECO:0000313" key="11">
    <source>
        <dbReference type="EMBL" id="MBF7126672.1"/>
    </source>
</evidence>
<evidence type="ECO:0000256" key="7">
    <source>
        <dbReference type="HAMAP-Rule" id="MF_00173"/>
    </source>
</evidence>
<dbReference type="Proteomes" id="UP000743107">
    <property type="component" value="Unassembled WGS sequence"/>
</dbReference>
<evidence type="ECO:0000313" key="15">
    <source>
        <dbReference type="Proteomes" id="UP001214131"/>
    </source>
</evidence>
<dbReference type="GO" id="GO:0003700">
    <property type="term" value="F:DNA-binding transcription factor activity"/>
    <property type="evidence" value="ECO:0007669"/>
    <property type="project" value="UniProtKB-UniRule"/>
</dbReference>
<evidence type="ECO:0000256" key="4">
    <source>
        <dbReference type="ARBA" id="ARBA00023015"/>
    </source>
</evidence>
<dbReference type="GeneID" id="33061596"/>
<evidence type="ECO:0000256" key="2">
    <source>
        <dbReference type="ARBA" id="ARBA00008316"/>
    </source>
</evidence>
<dbReference type="Pfam" id="PF02863">
    <property type="entry name" value="Arg_repressor_C"/>
    <property type="match status" value="1"/>
</dbReference>
<dbReference type="SUPFAM" id="SSF46785">
    <property type="entry name" value="Winged helix' DNA-binding domain"/>
    <property type="match status" value="1"/>
</dbReference>
<dbReference type="RefSeq" id="WP_002833550.1">
    <property type="nucleotide sequence ID" value="NZ_BJZY01000002.1"/>
</dbReference>
<sequence length="152" mass="17146">MRKNDRHELIKQIINENEIDRQEDIVLHLQEQGVEVTQATVSRDIRELKLIKSPTKKGGVRYSLPKGDTSQIEQRLFTLLSSALISIKVQEKFVFIDLKPGNGASISATLKQVHYGFVFAAVSDDNGVLVICTDDEHAVRLKDRITQSIAYI</sequence>
<keyword evidence="7" id="KW-0028">Amino-acid biosynthesis</keyword>
<dbReference type="InterPro" id="IPR020899">
    <property type="entry name" value="Arg_repress_C"/>
</dbReference>
<dbReference type="GO" id="GO:0003677">
    <property type="term" value="F:DNA binding"/>
    <property type="evidence" value="ECO:0007669"/>
    <property type="project" value="UniProtKB-KW"/>
</dbReference>
<feature type="domain" description="Arginine repressor DNA-binding" evidence="8">
    <location>
        <begin position="1"/>
        <end position="68"/>
    </location>
</feature>
<keyword evidence="7" id="KW-0678">Repressor</keyword>
<dbReference type="OMA" id="RYSMPNE"/>
<dbReference type="InterPro" id="IPR036388">
    <property type="entry name" value="WH-like_DNA-bd_sf"/>
</dbReference>
<name>A0A0R2H899_PEDPE</name>
<dbReference type="Gene3D" id="3.30.1360.40">
    <property type="match status" value="1"/>
</dbReference>
<dbReference type="InterPro" id="IPR020900">
    <property type="entry name" value="Arg_repress_DNA-bd"/>
</dbReference>
<comment type="function">
    <text evidence="7">Regulates arginine biosynthesis genes.</text>
</comment>
<reference evidence="13" key="3">
    <citation type="submission" date="2020-03" db="EMBL/GenBank/DDBJ databases">
        <title>SpeciesPrimer: A bioinformatics pipeline dedicated to the design of qPCR primers for the quantification of bacterial species.</title>
        <authorList>
            <person name="Dreier M."/>
            <person name="Berthoud H."/>
            <person name="Shani N."/>
            <person name="Wechsler D."/>
            <person name="Junier P."/>
        </authorList>
    </citation>
    <scope>NUCLEOTIDE SEQUENCE [LARGE SCALE GENOMIC DNA]</scope>
    <source>
        <strain evidence="13">FAM13073</strain>
    </source>
</reference>
<dbReference type="EMBL" id="CP118739">
    <property type="protein sequence ID" value="WEA57481.1"/>
    <property type="molecule type" value="Genomic_DNA"/>
</dbReference>
<protein>
    <recommendedName>
        <fullName evidence="7">Arginine repressor</fullName>
    </recommendedName>
</protein>
<dbReference type="GO" id="GO:0005737">
    <property type="term" value="C:cytoplasm"/>
    <property type="evidence" value="ECO:0007669"/>
    <property type="project" value="UniProtKB-SubCell"/>
</dbReference>
<dbReference type="InterPro" id="IPR036251">
    <property type="entry name" value="Arg_repress_C_sf"/>
</dbReference>
<dbReference type="PANTHER" id="PTHR34471:SF1">
    <property type="entry name" value="ARGININE REPRESSOR"/>
    <property type="match status" value="1"/>
</dbReference>